<dbReference type="PANTHER" id="PTHR21381">
    <property type="entry name" value="ZGC:162297"/>
    <property type="match status" value="1"/>
</dbReference>
<dbReference type="SUPFAM" id="SSF51366">
    <property type="entry name" value="Ribulose-phoshate binding barrel"/>
    <property type="match status" value="1"/>
</dbReference>
<dbReference type="Pfam" id="PF03437">
    <property type="entry name" value="BtpA"/>
    <property type="match status" value="1"/>
</dbReference>
<dbReference type="InterPro" id="IPR005137">
    <property type="entry name" value="BtpA"/>
</dbReference>
<sequence length="83" mass="9140">DGIIITGDITGEEASVDDLIKLKDEIDKPILVGSGINKDNVNNYLKYCDGVIVGTSLKENNMTNNPVSKENVREFIKVVKNNF</sequence>
<evidence type="ECO:0000313" key="2">
    <source>
        <dbReference type="EMBL" id="SVC59555.1"/>
    </source>
</evidence>
<feature type="non-terminal residue" evidence="2">
    <location>
        <position position="1"/>
    </location>
</feature>
<dbReference type="InterPro" id="IPR013785">
    <property type="entry name" value="Aldolase_TIM"/>
</dbReference>
<dbReference type="InterPro" id="IPR011060">
    <property type="entry name" value="RibuloseP-bd_barrel"/>
</dbReference>
<gene>
    <name evidence="2" type="ORF">METZ01_LOCUS312409</name>
</gene>
<dbReference type="PANTHER" id="PTHR21381:SF3">
    <property type="entry name" value="SGC REGION PROTEIN SGCQ-RELATED"/>
    <property type="match status" value="1"/>
</dbReference>
<protein>
    <recommendedName>
        <fullName evidence="3">Phosphoribosylanthranilate isomerase</fullName>
    </recommendedName>
</protein>
<accession>A0A382NGW4</accession>
<evidence type="ECO:0008006" key="3">
    <source>
        <dbReference type="Google" id="ProtNLM"/>
    </source>
</evidence>
<evidence type="ECO:0000256" key="1">
    <source>
        <dbReference type="ARBA" id="ARBA00006007"/>
    </source>
</evidence>
<dbReference type="Gene3D" id="3.20.20.70">
    <property type="entry name" value="Aldolase class I"/>
    <property type="match status" value="1"/>
</dbReference>
<name>A0A382NGW4_9ZZZZ</name>
<comment type="similarity">
    <text evidence="1">Belongs to the BtpA family.</text>
</comment>
<organism evidence="2">
    <name type="scientific">marine metagenome</name>
    <dbReference type="NCBI Taxonomy" id="408172"/>
    <lineage>
        <taxon>unclassified sequences</taxon>
        <taxon>metagenomes</taxon>
        <taxon>ecological metagenomes</taxon>
    </lineage>
</organism>
<reference evidence="2" key="1">
    <citation type="submission" date="2018-05" db="EMBL/GenBank/DDBJ databases">
        <authorList>
            <person name="Lanie J.A."/>
            <person name="Ng W.-L."/>
            <person name="Kazmierczak K.M."/>
            <person name="Andrzejewski T.M."/>
            <person name="Davidsen T.M."/>
            <person name="Wayne K.J."/>
            <person name="Tettelin H."/>
            <person name="Glass J.I."/>
            <person name="Rusch D."/>
            <person name="Podicherti R."/>
            <person name="Tsui H.-C.T."/>
            <person name="Winkler M.E."/>
        </authorList>
    </citation>
    <scope>NUCLEOTIDE SEQUENCE</scope>
</reference>
<dbReference type="AlphaFoldDB" id="A0A382NGW4"/>
<dbReference type="EMBL" id="UINC01099918">
    <property type="protein sequence ID" value="SVC59555.1"/>
    <property type="molecule type" value="Genomic_DNA"/>
</dbReference>
<proteinExistence type="inferred from homology"/>